<dbReference type="GO" id="GO:0005976">
    <property type="term" value="P:polysaccharide metabolic process"/>
    <property type="evidence" value="ECO:0007669"/>
    <property type="project" value="TreeGrafter"/>
</dbReference>
<reference evidence="2" key="1">
    <citation type="submission" date="2020-05" db="EMBL/GenBank/DDBJ databases">
        <authorList>
            <person name="Chiriac C."/>
            <person name="Salcher M."/>
            <person name="Ghai R."/>
            <person name="Kavagutti S V."/>
        </authorList>
    </citation>
    <scope>NUCLEOTIDE SEQUENCE</scope>
</reference>
<accession>A0A6J6D592</accession>
<dbReference type="AlphaFoldDB" id="A0A6J6D592"/>
<dbReference type="InterPro" id="IPR029058">
    <property type="entry name" value="AB_hydrolase_fold"/>
</dbReference>
<dbReference type="Pfam" id="PF05448">
    <property type="entry name" value="AXE1"/>
    <property type="match status" value="1"/>
</dbReference>
<organism evidence="2">
    <name type="scientific">freshwater metagenome</name>
    <dbReference type="NCBI Taxonomy" id="449393"/>
    <lineage>
        <taxon>unclassified sequences</taxon>
        <taxon>metagenomes</taxon>
        <taxon>ecological metagenomes</taxon>
    </lineage>
</organism>
<dbReference type="Gene3D" id="3.40.50.1820">
    <property type="entry name" value="alpha/beta hydrolase"/>
    <property type="match status" value="1"/>
</dbReference>
<feature type="domain" description="Acetyl xylan esterase" evidence="1">
    <location>
        <begin position="1"/>
        <end position="324"/>
    </location>
</feature>
<proteinExistence type="predicted"/>
<dbReference type="SUPFAM" id="SSF53474">
    <property type="entry name" value="alpha/beta-Hydrolases"/>
    <property type="match status" value="1"/>
</dbReference>
<dbReference type="PANTHER" id="PTHR40111:SF1">
    <property type="entry name" value="CEPHALOSPORIN-C DEACETYLASE"/>
    <property type="match status" value="1"/>
</dbReference>
<dbReference type="InterPro" id="IPR008391">
    <property type="entry name" value="AXE1_dom"/>
</dbReference>
<evidence type="ECO:0000313" key="2">
    <source>
        <dbReference type="EMBL" id="CAB4558544.1"/>
    </source>
</evidence>
<dbReference type="PANTHER" id="PTHR40111">
    <property type="entry name" value="CEPHALOSPORIN-C DEACETYLASE"/>
    <property type="match status" value="1"/>
</dbReference>
<dbReference type="GO" id="GO:0052689">
    <property type="term" value="F:carboxylic ester hydrolase activity"/>
    <property type="evidence" value="ECO:0007669"/>
    <property type="project" value="TreeGrafter"/>
</dbReference>
<name>A0A6J6D592_9ZZZZ</name>
<sequence length="329" mass="35467">MAQTDLPVEQLREYRSSVTPAADLKEFWGALLTSAAELATPTTTTELESTLTRLRVYDLEFSGAHGHRVKGWLLLPRDAEEPLPCVVKFIGYGGGRSLPHEFTLWPSAGVAVAVMDTRSQGWSDTVDPGVDLAPQVPGFVTQGITAAANHFYSRVFVDAARLVTCVQQLPQIDSARVAIAGGSQGGGIAIAAAALSAGLAPVALRPEPLVGALVDVPFWCDVYRASTMVDTAPYVELSTYLRARPRDIDAVRTTLSYIDGSVLAAYGECPSLFGVALMDDICPPSTVYSAYNAWSGPKQIEEYPFGDHNGGDSWHELAELEWLHPRFRG</sequence>
<evidence type="ECO:0000259" key="1">
    <source>
        <dbReference type="Pfam" id="PF05448"/>
    </source>
</evidence>
<gene>
    <name evidence="2" type="ORF">UFOPK1591_00565</name>
</gene>
<dbReference type="InterPro" id="IPR039069">
    <property type="entry name" value="CE7"/>
</dbReference>
<protein>
    <submittedName>
        <fullName evidence="2">Unannotated protein</fullName>
    </submittedName>
</protein>
<dbReference type="EMBL" id="CAEZTD010000031">
    <property type="protein sequence ID" value="CAB4558544.1"/>
    <property type="molecule type" value="Genomic_DNA"/>
</dbReference>